<evidence type="ECO:0000313" key="4">
    <source>
        <dbReference type="WBParaSite" id="L893_g32237.t1"/>
    </source>
</evidence>
<evidence type="ECO:0000256" key="2">
    <source>
        <dbReference type="SAM" id="SignalP"/>
    </source>
</evidence>
<keyword evidence="2" id="KW-0732">Signal</keyword>
<feature type="compositionally biased region" description="Low complexity" evidence="1">
    <location>
        <begin position="157"/>
        <end position="180"/>
    </location>
</feature>
<feature type="region of interest" description="Disordered" evidence="1">
    <location>
        <begin position="157"/>
        <end position="198"/>
    </location>
</feature>
<proteinExistence type="predicted"/>
<evidence type="ECO:0000313" key="3">
    <source>
        <dbReference type="Proteomes" id="UP000095287"/>
    </source>
</evidence>
<feature type="region of interest" description="Disordered" evidence="1">
    <location>
        <begin position="80"/>
        <end position="145"/>
    </location>
</feature>
<organism evidence="3 4">
    <name type="scientific">Steinernema glaseri</name>
    <dbReference type="NCBI Taxonomy" id="37863"/>
    <lineage>
        <taxon>Eukaryota</taxon>
        <taxon>Metazoa</taxon>
        <taxon>Ecdysozoa</taxon>
        <taxon>Nematoda</taxon>
        <taxon>Chromadorea</taxon>
        <taxon>Rhabditida</taxon>
        <taxon>Tylenchina</taxon>
        <taxon>Panagrolaimomorpha</taxon>
        <taxon>Strongyloidoidea</taxon>
        <taxon>Steinernematidae</taxon>
        <taxon>Steinernema</taxon>
    </lineage>
</organism>
<sequence>MVSAFSPTLILCLLVTVYGNPVRWNSTQTNSSATPSPTTPAANETKNSSLAYEDISFPLWNSSDPLTLDFLNITQHSVPVSETTPPVTTTSTIAANLTTSPSTANRTTSTSTANQTTSSSPANMTTSTSTANRTRSTSTVKRTTSTVHTTFTSTANLTTSTSTVKQTTSTSSSRSGTTSSPCPKIPPRNFRLTPPPCGQSRNTTIKQPLPYPLDFPNTTQHSVPASETTPLVTTTSTSTVKQTTSTPSFTSGTTSSPCPKIPPRNFRIAPPPCGQSRNASIKQPPPYPKNVRVFRFEGEGLACEIITHLRYFS</sequence>
<name>A0A1I8A232_9BILA</name>
<feature type="compositionally biased region" description="Low complexity" evidence="1">
    <location>
        <begin position="226"/>
        <end position="256"/>
    </location>
</feature>
<dbReference type="AlphaFoldDB" id="A0A1I8A232"/>
<feature type="chain" id="PRO_5009314166" evidence="2">
    <location>
        <begin position="20"/>
        <end position="313"/>
    </location>
</feature>
<dbReference type="WBParaSite" id="L893_g32237.t1">
    <property type="protein sequence ID" value="L893_g32237.t1"/>
    <property type="gene ID" value="L893_g32237"/>
</dbReference>
<accession>A0A1I8A232</accession>
<feature type="signal peptide" evidence="2">
    <location>
        <begin position="1"/>
        <end position="19"/>
    </location>
</feature>
<dbReference type="Proteomes" id="UP000095287">
    <property type="component" value="Unplaced"/>
</dbReference>
<feature type="region of interest" description="Disordered" evidence="1">
    <location>
        <begin position="220"/>
        <end position="263"/>
    </location>
</feature>
<evidence type="ECO:0000256" key="1">
    <source>
        <dbReference type="SAM" id="MobiDB-lite"/>
    </source>
</evidence>
<keyword evidence="3" id="KW-1185">Reference proteome</keyword>
<protein>
    <submittedName>
        <fullName evidence="4">Mucin-2-like</fullName>
    </submittedName>
</protein>
<reference evidence="4" key="1">
    <citation type="submission" date="2016-11" db="UniProtKB">
        <authorList>
            <consortium name="WormBaseParasite"/>
        </authorList>
    </citation>
    <scope>IDENTIFICATION</scope>
</reference>